<keyword evidence="3" id="KW-1185">Reference proteome</keyword>
<feature type="domain" description="HD" evidence="1">
    <location>
        <begin position="22"/>
        <end position="112"/>
    </location>
</feature>
<evidence type="ECO:0000313" key="3">
    <source>
        <dbReference type="Proteomes" id="UP000446866"/>
    </source>
</evidence>
<dbReference type="Proteomes" id="UP000446866">
    <property type="component" value="Unassembled WGS sequence"/>
</dbReference>
<gene>
    <name evidence="2" type="ORF">D0435_02410</name>
</gene>
<accession>A0A845QKA1</accession>
<evidence type="ECO:0000313" key="2">
    <source>
        <dbReference type="EMBL" id="NBH60528.1"/>
    </source>
</evidence>
<dbReference type="RefSeq" id="WP_160200830.1">
    <property type="nucleotide sequence ID" value="NZ_QXWK01000003.1"/>
</dbReference>
<reference evidence="2 3" key="1">
    <citation type="submission" date="2018-08" db="EMBL/GenBank/DDBJ databases">
        <title>Murine metabolic-syndrome-specific gut microbial biobank.</title>
        <authorList>
            <person name="Liu C."/>
        </authorList>
    </citation>
    <scope>NUCLEOTIDE SEQUENCE [LARGE SCALE GENOMIC DNA]</scope>
    <source>
        <strain evidence="2 3">28</strain>
    </source>
</reference>
<dbReference type="Pfam" id="PF01966">
    <property type="entry name" value="HD"/>
    <property type="match status" value="1"/>
</dbReference>
<protein>
    <submittedName>
        <fullName evidence="2">HD domain-containing protein</fullName>
    </submittedName>
</protein>
<dbReference type="Gene3D" id="1.10.3210.10">
    <property type="entry name" value="Hypothetical protein af1432"/>
    <property type="match status" value="1"/>
</dbReference>
<comment type="caution">
    <text evidence="2">The sequence shown here is derived from an EMBL/GenBank/DDBJ whole genome shotgun (WGS) entry which is preliminary data.</text>
</comment>
<dbReference type="EMBL" id="QXWK01000003">
    <property type="protein sequence ID" value="NBH60528.1"/>
    <property type="molecule type" value="Genomic_DNA"/>
</dbReference>
<dbReference type="SUPFAM" id="SSF109604">
    <property type="entry name" value="HD-domain/PDEase-like"/>
    <property type="match status" value="1"/>
</dbReference>
<dbReference type="InterPro" id="IPR003607">
    <property type="entry name" value="HD/PDEase_dom"/>
</dbReference>
<proteinExistence type="predicted"/>
<name>A0A845QKA1_9FIRM</name>
<evidence type="ECO:0000259" key="1">
    <source>
        <dbReference type="Pfam" id="PF01966"/>
    </source>
</evidence>
<dbReference type="CDD" id="cd00077">
    <property type="entry name" value="HDc"/>
    <property type="match status" value="1"/>
</dbReference>
<organism evidence="2 3">
    <name type="scientific">Anaerotruncus colihominis</name>
    <dbReference type="NCBI Taxonomy" id="169435"/>
    <lineage>
        <taxon>Bacteria</taxon>
        <taxon>Bacillati</taxon>
        <taxon>Bacillota</taxon>
        <taxon>Clostridia</taxon>
        <taxon>Eubacteriales</taxon>
        <taxon>Oscillospiraceae</taxon>
        <taxon>Anaerotruncus</taxon>
    </lineage>
</organism>
<dbReference type="AlphaFoldDB" id="A0A845QKA1"/>
<dbReference type="InterPro" id="IPR006674">
    <property type="entry name" value="HD_domain"/>
</dbReference>
<sequence length="162" mass="18339">MKKAQMIQKMIDFYEGSVHDVEHFLKVLSYAGMIGKLEGLDEKTQDILEMAAIVHDIACPLCREKYGNTDGKHQEAESEALLRPFLFEFNLAEEVLERVIYLVSHHHTFSGIDGQDYQILVEADFLVNASEAQMSRAQIEAFKGKVAKTETGKGLLDSIYLR</sequence>